<sequence length="92" mass="10116">MAILLPVRVGPCALLNLPSVDHTPTLITNGIQERHRHGSLTMADMPVDVASNFMSRGGVIPNLRGIRQRVAAMFRSAFLSPPNLVRWTGWVD</sequence>
<keyword evidence="2" id="KW-1185">Reference proteome</keyword>
<proteinExistence type="predicted"/>
<dbReference type="AlphaFoldDB" id="A0A9W9GSS7"/>
<reference evidence="1" key="1">
    <citation type="submission" date="2022-11" db="EMBL/GenBank/DDBJ databases">
        <authorList>
            <person name="Petersen C."/>
        </authorList>
    </citation>
    <scope>NUCLEOTIDE SEQUENCE</scope>
    <source>
        <strain evidence="1">IBT 22155</strain>
    </source>
</reference>
<protein>
    <submittedName>
        <fullName evidence="1">Uncharacterized protein</fullName>
    </submittedName>
</protein>
<name>A0A9W9GSS7_9EURO</name>
<reference evidence="1" key="2">
    <citation type="journal article" date="2023" name="IMA Fungus">
        <title>Comparative genomic study of the Penicillium genus elucidates a diverse pangenome and 15 lateral gene transfer events.</title>
        <authorList>
            <person name="Petersen C."/>
            <person name="Sorensen T."/>
            <person name="Nielsen M.R."/>
            <person name="Sondergaard T.E."/>
            <person name="Sorensen J.L."/>
            <person name="Fitzpatrick D.A."/>
            <person name="Frisvad J.C."/>
            <person name="Nielsen K.L."/>
        </authorList>
    </citation>
    <scope>NUCLEOTIDE SEQUENCE</scope>
    <source>
        <strain evidence="1">IBT 22155</strain>
    </source>
</reference>
<evidence type="ECO:0000313" key="2">
    <source>
        <dbReference type="Proteomes" id="UP001149079"/>
    </source>
</evidence>
<comment type="caution">
    <text evidence="1">The sequence shown here is derived from an EMBL/GenBank/DDBJ whole genome shotgun (WGS) entry which is preliminary data.</text>
</comment>
<organism evidence="1 2">
    <name type="scientific">Penicillium bovifimosum</name>
    <dbReference type="NCBI Taxonomy" id="126998"/>
    <lineage>
        <taxon>Eukaryota</taxon>
        <taxon>Fungi</taxon>
        <taxon>Dikarya</taxon>
        <taxon>Ascomycota</taxon>
        <taxon>Pezizomycotina</taxon>
        <taxon>Eurotiomycetes</taxon>
        <taxon>Eurotiomycetidae</taxon>
        <taxon>Eurotiales</taxon>
        <taxon>Aspergillaceae</taxon>
        <taxon>Penicillium</taxon>
    </lineage>
</organism>
<dbReference type="RefSeq" id="XP_056519686.1">
    <property type="nucleotide sequence ID" value="XM_056666090.1"/>
</dbReference>
<dbReference type="GeneID" id="81405260"/>
<dbReference type="EMBL" id="JAPQKL010000005">
    <property type="protein sequence ID" value="KAJ5129307.1"/>
    <property type="molecule type" value="Genomic_DNA"/>
</dbReference>
<evidence type="ECO:0000313" key="1">
    <source>
        <dbReference type="EMBL" id="KAJ5129307.1"/>
    </source>
</evidence>
<accession>A0A9W9GSS7</accession>
<dbReference type="Proteomes" id="UP001149079">
    <property type="component" value="Unassembled WGS sequence"/>
</dbReference>
<gene>
    <name evidence="1" type="ORF">N7515_005346</name>
</gene>